<evidence type="ECO:0000313" key="2">
    <source>
        <dbReference type="EMBL" id="AGB50573.1"/>
    </source>
</evidence>
<reference evidence="3" key="1">
    <citation type="submission" date="2012-02" db="EMBL/GenBank/DDBJ databases">
        <title>Complete sequence of chromosome of Methanomethylovorans hollandica DSM 15978.</title>
        <authorList>
            <person name="Lucas S."/>
            <person name="Copeland A."/>
            <person name="Lapidus A."/>
            <person name="Glavina del Rio T."/>
            <person name="Dalin E."/>
            <person name="Tice H."/>
            <person name="Bruce D."/>
            <person name="Goodwin L."/>
            <person name="Pitluck S."/>
            <person name="Peters L."/>
            <person name="Mikhailova N."/>
            <person name="Held B."/>
            <person name="Kyrpides N."/>
            <person name="Mavromatis K."/>
            <person name="Ivanova N."/>
            <person name="Brettin T."/>
            <person name="Detter J.C."/>
            <person name="Han C."/>
            <person name="Larimer F."/>
            <person name="Land M."/>
            <person name="Hauser L."/>
            <person name="Markowitz V."/>
            <person name="Cheng J.-F."/>
            <person name="Hugenholtz P."/>
            <person name="Woyke T."/>
            <person name="Wu D."/>
            <person name="Spring S."/>
            <person name="Schroeder M."/>
            <person name="Brambilla E."/>
            <person name="Klenk H.-P."/>
            <person name="Eisen J.A."/>
        </authorList>
    </citation>
    <scope>NUCLEOTIDE SEQUENCE [LARGE SCALE GENOMIC DNA]</scope>
    <source>
        <strain evidence="3">DSM 15978 / NBRC 107637 / DMS1</strain>
    </source>
</reference>
<dbReference type="KEGG" id="mhz:Metho_2430"/>
<organism evidence="2 3">
    <name type="scientific">Methanomethylovorans hollandica (strain DSM 15978 / NBRC 107637 / DMS1)</name>
    <dbReference type="NCBI Taxonomy" id="867904"/>
    <lineage>
        <taxon>Archaea</taxon>
        <taxon>Methanobacteriati</taxon>
        <taxon>Methanobacteriota</taxon>
        <taxon>Stenosarchaea group</taxon>
        <taxon>Methanomicrobia</taxon>
        <taxon>Methanosarcinales</taxon>
        <taxon>Methanosarcinaceae</taxon>
        <taxon>Methanomethylovorans</taxon>
    </lineage>
</organism>
<name>L0L2C6_METHD</name>
<gene>
    <name evidence="2" type="ordered locus">Metho_2430</name>
</gene>
<protein>
    <submittedName>
        <fullName evidence="2">NurA domain-containing protein</fullName>
    </submittedName>
</protein>
<keyword evidence="3" id="KW-1185">Reference proteome</keyword>
<dbReference type="AlphaFoldDB" id="L0L2C6"/>
<proteinExistence type="predicted"/>
<evidence type="ECO:0000313" key="3">
    <source>
        <dbReference type="Proteomes" id="UP000010866"/>
    </source>
</evidence>
<dbReference type="Pfam" id="PF09376">
    <property type="entry name" value="NurA"/>
    <property type="match status" value="1"/>
</dbReference>
<dbReference type="InterPro" id="IPR018977">
    <property type="entry name" value="NurA_domain"/>
</dbReference>
<dbReference type="RefSeq" id="WP_015325738.1">
    <property type="nucleotide sequence ID" value="NC_019977.1"/>
</dbReference>
<evidence type="ECO:0000259" key="1">
    <source>
        <dbReference type="SMART" id="SM00933"/>
    </source>
</evidence>
<dbReference type="OrthoDB" id="190207at2157"/>
<dbReference type="STRING" id="867904.Metho_2430"/>
<sequence length="427" mass="49966">MTLEPVHIKAISELADRIDRCLKPDELEKDETGSIEDIFERLKELKHDGQVVLKAIGRLKRGRVSIEKISQSQDPFPVTYSCDSGSTTTRSFDNGLYVDFCHCAMASTPTDLELHNRRTIVAATYSRGYSVHIDTTDEWETVDRGASRCKIIRIPPDLLNKRIDRIVHDIALYLSESEHILWLKDELDPRSFFIMDGPIYPKHLMYWMVVGSEEVQLLYDPHTEKILQNYIDIVDHHIDRKRPFIGFVKNPEDMQIMQTLRKEGMKDLPWVMDAQFFKNLLSSSRHGEEKSTHNRCITYTNWFMQPNQFYERMLGTTSPLVKEKLRAKYPHEYYSLTFFVVYVPSKNLLFKIEAPYGLTKEEEIRDIITRKVLHDVALNEIPATLKKADSIAKIQVSERKQIIDRFRYSRVDTSYNEIRWGEHDEDG</sequence>
<dbReference type="HOGENOM" id="CLU_054695_0_0_2"/>
<dbReference type="GeneID" id="14408508"/>
<accession>L0L2C6</accession>
<dbReference type="Proteomes" id="UP000010866">
    <property type="component" value="Chromosome"/>
</dbReference>
<dbReference type="EMBL" id="CP003362">
    <property type="protein sequence ID" value="AGB50573.1"/>
    <property type="molecule type" value="Genomic_DNA"/>
</dbReference>
<dbReference type="SMART" id="SM00933">
    <property type="entry name" value="NurA"/>
    <property type="match status" value="1"/>
</dbReference>
<feature type="domain" description="NurA" evidence="1">
    <location>
        <begin position="77"/>
        <end position="394"/>
    </location>
</feature>